<keyword evidence="6" id="KW-0175">Coiled coil</keyword>
<evidence type="ECO:0000259" key="7">
    <source>
        <dbReference type="PROSITE" id="PS50217"/>
    </source>
</evidence>
<comment type="caution">
    <text evidence="8">The sequence shown here is derived from an EMBL/GenBank/DDBJ whole genome shotgun (WGS) entry which is preliminary data.</text>
</comment>
<dbReference type="GO" id="GO:0003700">
    <property type="term" value="F:DNA-binding transcription factor activity"/>
    <property type="evidence" value="ECO:0007669"/>
    <property type="project" value="InterPro"/>
</dbReference>
<feature type="domain" description="BZIP" evidence="7">
    <location>
        <begin position="106"/>
        <end position="152"/>
    </location>
</feature>
<dbReference type="AlphaFoldDB" id="A0AAD3SQ62"/>
<dbReference type="InterPro" id="IPR004827">
    <property type="entry name" value="bZIP"/>
</dbReference>
<dbReference type="PANTHER" id="PTHR45764">
    <property type="entry name" value="BZIP TRANSCRIPTION FACTOR 44"/>
    <property type="match status" value="1"/>
</dbReference>
<keyword evidence="2" id="KW-0805">Transcription regulation</keyword>
<dbReference type="Pfam" id="PF00170">
    <property type="entry name" value="bZIP_1"/>
    <property type="match status" value="1"/>
</dbReference>
<evidence type="ECO:0000256" key="3">
    <source>
        <dbReference type="ARBA" id="ARBA00023125"/>
    </source>
</evidence>
<dbReference type="SUPFAM" id="SSF57959">
    <property type="entry name" value="Leucine zipper domain"/>
    <property type="match status" value="1"/>
</dbReference>
<gene>
    <name evidence="8" type="ORF">Nepgr_016700</name>
</gene>
<proteinExistence type="predicted"/>
<dbReference type="InterPro" id="IPR045314">
    <property type="entry name" value="bZIP_plant_GBF1"/>
</dbReference>
<sequence length="218" mass="24790">MLPSLPVVSPSEIMLGTPFQALESVFMPWVGLDCSSPFDQPLELEPINMAMPGPGPHQPDKPDTGFDQSCYHAGLEYLPDGPNRNSVAANGPKRNRANPNSVAIMEERKRRRMESNRKAARQSRQRKRIHLENLRVQLNRLKLEKQDLTSRLWLLLHHCRLVKGDNDRLAAECVILQGWLTEISRNLQFRQSQPFASAWPFNNFTSNINALETPSLNT</sequence>
<dbReference type="GO" id="GO:0045893">
    <property type="term" value="P:positive regulation of DNA-templated transcription"/>
    <property type="evidence" value="ECO:0007669"/>
    <property type="project" value="TreeGrafter"/>
</dbReference>
<dbReference type="InterPro" id="IPR046347">
    <property type="entry name" value="bZIP_sf"/>
</dbReference>
<feature type="coiled-coil region" evidence="6">
    <location>
        <begin position="124"/>
        <end position="151"/>
    </location>
</feature>
<protein>
    <recommendedName>
        <fullName evidence="7">BZIP domain-containing protein</fullName>
    </recommendedName>
</protein>
<dbReference type="SMART" id="SM00338">
    <property type="entry name" value="BRLZ"/>
    <property type="match status" value="1"/>
</dbReference>
<reference evidence="8" key="1">
    <citation type="submission" date="2023-05" db="EMBL/GenBank/DDBJ databases">
        <title>Nepenthes gracilis genome sequencing.</title>
        <authorList>
            <person name="Fukushima K."/>
        </authorList>
    </citation>
    <scope>NUCLEOTIDE SEQUENCE</scope>
    <source>
        <strain evidence="8">SING2019-196</strain>
    </source>
</reference>
<organism evidence="8 9">
    <name type="scientific">Nepenthes gracilis</name>
    <name type="common">Slender pitcher plant</name>
    <dbReference type="NCBI Taxonomy" id="150966"/>
    <lineage>
        <taxon>Eukaryota</taxon>
        <taxon>Viridiplantae</taxon>
        <taxon>Streptophyta</taxon>
        <taxon>Embryophyta</taxon>
        <taxon>Tracheophyta</taxon>
        <taxon>Spermatophyta</taxon>
        <taxon>Magnoliopsida</taxon>
        <taxon>eudicotyledons</taxon>
        <taxon>Gunneridae</taxon>
        <taxon>Pentapetalae</taxon>
        <taxon>Caryophyllales</taxon>
        <taxon>Nepenthaceae</taxon>
        <taxon>Nepenthes</taxon>
    </lineage>
</organism>
<keyword evidence="5" id="KW-0539">Nucleus</keyword>
<dbReference type="PANTHER" id="PTHR45764:SF21">
    <property type="entry name" value="OS03G0770000 PROTEIN"/>
    <property type="match status" value="1"/>
</dbReference>
<comment type="subcellular location">
    <subcellularLocation>
        <location evidence="1">Nucleus</location>
    </subcellularLocation>
</comment>
<dbReference type="GO" id="GO:0046982">
    <property type="term" value="F:protein heterodimerization activity"/>
    <property type="evidence" value="ECO:0007669"/>
    <property type="project" value="UniProtKB-ARBA"/>
</dbReference>
<evidence type="ECO:0000313" key="9">
    <source>
        <dbReference type="Proteomes" id="UP001279734"/>
    </source>
</evidence>
<evidence type="ECO:0000256" key="6">
    <source>
        <dbReference type="SAM" id="Coils"/>
    </source>
</evidence>
<evidence type="ECO:0000313" key="8">
    <source>
        <dbReference type="EMBL" id="GMH14859.1"/>
    </source>
</evidence>
<evidence type="ECO:0000256" key="5">
    <source>
        <dbReference type="ARBA" id="ARBA00023242"/>
    </source>
</evidence>
<keyword evidence="4" id="KW-0804">Transcription</keyword>
<dbReference type="Proteomes" id="UP001279734">
    <property type="component" value="Unassembled WGS sequence"/>
</dbReference>
<dbReference type="PROSITE" id="PS50217">
    <property type="entry name" value="BZIP"/>
    <property type="match status" value="1"/>
</dbReference>
<dbReference type="GO" id="GO:0000976">
    <property type="term" value="F:transcription cis-regulatory region binding"/>
    <property type="evidence" value="ECO:0007669"/>
    <property type="project" value="TreeGrafter"/>
</dbReference>
<evidence type="ECO:0000256" key="4">
    <source>
        <dbReference type="ARBA" id="ARBA00023163"/>
    </source>
</evidence>
<keyword evidence="9" id="KW-1185">Reference proteome</keyword>
<dbReference type="EMBL" id="BSYO01000014">
    <property type="protein sequence ID" value="GMH14859.1"/>
    <property type="molecule type" value="Genomic_DNA"/>
</dbReference>
<dbReference type="PROSITE" id="PS00036">
    <property type="entry name" value="BZIP_BASIC"/>
    <property type="match status" value="1"/>
</dbReference>
<evidence type="ECO:0000256" key="1">
    <source>
        <dbReference type="ARBA" id="ARBA00004123"/>
    </source>
</evidence>
<dbReference type="GO" id="GO:0005634">
    <property type="term" value="C:nucleus"/>
    <property type="evidence" value="ECO:0007669"/>
    <property type="project" value="UniProtKB-SubCell"/>
</dbReference>
<dbReference type="Gene3D" id="1.20.5.170">
    <property type="match status" value="1"/>
</dbReference>
<accession>A0AAD3SQ62</accession>
<dbReference type="CDD" id="cd14702">
    <property type="entry name" value="bZIP_plant_GBF1"/>
    <property type="match status" value="1"/>
</dbReference>
<keyword evidence="3" id="KW-0238">DNA-binding</keyword>
<name>A0AAD3SQ62_NEPGR</name>
<evidence type="ECO:0000256" key="2">
    <source>
        <dbReference type="ARBA" id="ARBA00023015"/>
    </source>
</evidence>